<gene>
    <name evidence="1" type="ORF">CCMSSC00406_0002776</name>
</gene>
<sequence>MASLSNLLNPDYSRAQESSQYNDESDGPSDAFTESVPEEGPSSYYTRDHTIDHELHPDCPNTLDCLQDTDDRPPHTLPVILRCAILGSPKQRLTIREIYAAMENKYPYYKTAGPTWKQSVRHHLSLNRLFERQARPVTDPGFGSYWVVNLEAPPGTKRPRKRGRPKGPGGAPPPVRKRGRPRKEDLEISKCMTSVKEWGTSGAKPAWPGEEEKEGESGVRENIEGVPLTDDEDSAMEENVIHPFDRPTLRPVHHLEPLEDLQAASSPVASLDALEPCDDPFEQIEQMRKEIIELRKKTSEATCLSQRMSDQLAHAQADAWRAKSALRTAENKLKQECKRRQDAERLAEEELLRRRLLEDSLRELRSQKLDYPHSHPFPITKKILSAHIIHSLNMTVPPPRPKLKTSFKKSRAITPLYTSGPVAVSVDGSKLFTTVADEVICTDVTSGNEICRFAGDTQSVLSLCVSPSTEYIVVFTTSSALKVYNIPKDNLAAKPVQPIRVIARAHDSPVHVCKIDPTSTYLASGAADGVVKVWDIARGYVTHAFKGHGGVVSALTFNYPRDNSSVTQNRTFQLITASNDTRIRIFDLMARSAGGAKPEAVLEGHVSVPRGLDISADGRWLVSGGRDSVVLIWDLATKQSETKKSSKDKGKHKAQGPILFKTIPIMERVEAVGILRDEDSLATSSSSMRLKFFTAGQQGIVKIWDAQEGQVLFTLGTPQVDGEDAEEQRQILDAMYIESTSTIVSVHGDQNILFFSLTTRSLSRQCIGYNDEIVDACFLSPEASTSSSKPSARDTHIALATNSSLIRVYNNTTLDARLLSGHSEIVLCLDRSSSGNLLASGSKDRTARIWAPSKPSTNEADFVYGCVGVCEGHAESIGALSMSRAGGTTNNEDPRFMFTGSQDRTIKMWDLTPISQVFTPSDNDNDDDGSPAVLRCKSLTTHKAHDKDINSLDVAPNNRFLASGSQDRTAKVFEIEFIPGREGRPPRGELKLLGICKGHKRGVWTVRFSRHERLLATGSGDKTIKLWSLDDWSCVKTFEGHTNSVLRVDFINAGMQLVSSASDGLVKLWNVKDEECTATMDNHEDKVWALAISSDDRTIVSGAADSVVTFWEDCTEEEEVEKEAKRTDQVLKEQEFMNYLSLNDYRKAIQLAIIMEQPGRLYKLFKEVHSNSDPETVSPLTGHSSVDEVIKTLGGSDLAKLLRFVRAWNANAKSSEVAQTILYSIVKLRSAEDVMSAFGDEMKEEAFITEGLVTQPGGGKAIGGSALKELIDGLVPYTERHLARIEKLVQESYMIDYILGEMDDGMFDNQVDGAMDVDE</sequence>
<evidence type="ECO:0000313" key="1">
    <source>
        <dbReference type="EMBL" id="KAG9222441.1"/>
    </source>
</evidence>
<keyword evidence="2" id="KW-1185">Reference proteome</keyword>
<reference evidence="1 2" key="1">
    <citation type="journal article" date="2021" name="Appl. Environ. Microbiol.">
        <title>Genetic linkage and physical mapping for an oyster mushroom Pleurotus cornucopiae and QTL analysis for the trait cap color.</title>
        <authorList>
            <person name="Zhang Y."/>
            <person name="Gao W."/>
            <person name="Sonnenberg A."/>
            <person name="Chen Q."/>
            <person name="Zhang J."/>
            <person name="Huang C."/>
        </authorList>
    </citation>
    <scope>NUCLEOTIDE SEQUENCE [LARGE SCALE GENOMIC DNA]</scope>
    <source>
        <strain evidence="1">CCMSSC00406</strain>
    </source>
</reference>
<comment type="caution">
    <text evidence="1">The sequence shown here is derived from an EMBL/GenBank/DDBJ whole genome shotgun (WGS) entry which is preliminary data.</text>
</comment>
<protein>
    <submittedName>
        <fullName evidence="1">Uncharacterized protein</fullName>
    </submittedName>
</protein>
<dbReference type="EMBL" id="WQMT02000005">
    <property type="protein sequence ID" value="KAG9222441.1"/>
    <property type="molecule type" value="Genomic_DNA"/>
</dbReference>
<dbReference type="Proteomes" id="UP000824881">
    <property type="component" value="Unassembled WGS sequence"/>
</dbReference>
<proteinExistence type="predicted"/>
<evidence type="ECO:0000313" key="2">
    <source>
        <dbReference type="Proteomes" id="UP000824881"/>
    </source>
</evidence>
<name>A0ACB7IZW8_PLECO</name>
<accession>A0ACB7IZW8</accession>
<organism evidence="1 2">
    <name type="scientific">Pleurotus cornucopiae</name>
    <name type="common">Cornucopia mushroom</name>
    <dbReference type="NCBI Taxonomy" id="5321"/>
    <lineage>
        <taxon>Eukaryota</taxon>
        <taxon>Fungi</taxon>
        <taxon>Dikarya</taxon>
        <taxon>Basidiomycota</taxon>
        <taxon>Agaricomycotina</taxon>
        <taxon>Agaricomycetes</taxon>
        <taxon>Agaricomycetidae</taxon>
        <taxon>Agaricales</taxon>
        <taxon>Pleurotineae</taxon>
        <taxon>Pleurotaceae</taxon>
        <taxon>Pleurotus</taxon>
    </lineage>
</organism>